<name>A0A444MFT8_9RHOB</name>
<evidence type="ECO:0000313" key="1">
    <source>
        <dbReference type="EMBL" id="RWY44389.1"/>
    </source>
</evidence>
<evidence type="ECO:0000313" key="2">
    <source>
        <dbReference type="Proteomes" id="UP000287168"/>
    </source>
</evidence>
<dbReference type="RefSeq" id="WP_128486751.1">
    <property type="nucleotide sequence ID" value="NZ_JBHLXB010000170.1"/>
</dbReference>
<dbReference type="NCBIfam" id="NF046098">
    <property type="entry name" value="RSP_7527_fam"/>
    <property type="match status" value="1"/>
</dbReference>
<reference evidence="1 2" key="1">
    <citation type="journal article" date="2015" name="Int. J. Syst. Evol. Microbiol.">
        <title>Gemmobacter intermedius sp. nov., isolated from a white stork (Ciconia ciconia).</title>
        <authorList>
            <person name="Kampfer P."/>
            <person name="Jerzak L."/>
            <person name="Wilharm G."/>
            <person name="Golke J."/>
            <person name="Busse H.J."/>
            <person name="Glaeser S.P."/>
        </authorList>
    </citation>
    <scope>NUCLEOTIDE SEQUENCE [LARGE SCALE GENOMIC DNA]</scope>
    <source>
        <strain evidence="1 2">119/4</strain>
    </source>
</reference>
<dbReference type="Proteomes" id="UP000287168">
    <property type="component" value="Unassembled WGS sequence"/>
</dbReference>
<keyword evidence="2" id="KW-1185">Reference proteome</keyword>
<sequence length="61" mass="6387">MTKSISSVVPLSHAELTAVIREARAHRARVLAAGVSSLAQRLRALFGAASQDAHKGHKSAV</sequence>
<dbReference type="InterPro" id="IPR058227">
    <property type="entry name" value="RSP_7527-like"/>
</dbReference>
<dbReference type="AlphaFoldDB" id="A0A444MFT8"/>
<proteinExistence type="predicted"/>
<dbReference type="OrthoDB" id="9912428at2"/>
<organism evidence="1 2">
    <name type="scientific">Falsigemmobacter intermedius</name>
    <dbReference type="NCBI Taxonomy" id="1553448"/>
    <lineage>
        <taxon>Bacteria</taxon>
        <taxon>Pseudomonadati</taxon>
        <taxon>Pseudomonadota</taxon>
        <taxon>Alphaproteobacteria</taxon>
        <taxon>Rhodobacterales</taxon>
        <taxon>Paracoccaceae</taxon>
        <taxon>Falsigemmobacter</taxon>
    </lineage>
</organism>
<protein>
    <submittedName>
        <fullName evidence="1">Uncharacterized protein</fullName>
    </submittedName>
</protein>
<comment type="caution">
    <text evidence="1">The sequence shown here is derived from an EMBL/GenBank/DDBJ whole genome shotgun (WGS) entry which is preliminary data.</text>
</comment>
<gene>
    <name evidence="1" type="ORF">EP867_03175</name>
</gene>
<accession>A0A444MFT8</accession>
<dbReference type="EMBL" id="SBLC01000003">
    <property type="protein sequence ID" value="RWY44389.1"/>
    <property type="molecule type" value="Genomic_DNA"/>
</dbReference>